<feature type="transmembrane region" description="Helical" evidence="1">
    <location>
        <begin position="44"/>
        <end position="62"/>
    </location>
</feature>
<reference evidence="2 3" key="1">
    <citation type="submission" date="2020-04" db="EMBL/GenBank/DDBJ databases">
        <title>Flammeovirgaceae bacterium KN852 isolated from deep sea.</title>
        <authorList>
            <person name="Zhang D.-C."/>
        </authorList>
    </citation>
    <scope>NUCLEOTIDE SEQUENCE [LARGE SCALE GENOMIC DNA]</scope>
    <source>
        <strain evidence="2 3">KN852</strain>
    </source>
</reference>
<evidence type="ECO:0000256" key="1">
    <source>
        <dbReference type="SAM" id="Phobius"/>
    </source>
</evidence>
<comment type="caution">
    <text evidence="2">The sequence shown here is derived from an EMBL/GenBank/DDBJ whole genome shotgun (WGS) entry which is preliminary data.</text>
</comment>
<feature type="transmembrane region" description="Helical" evidence="1">
    <location>
        <begin position="12"/>
        <end position="32"/>
    </location>
</feature>
<evidence type="ECO:0000313" key="3">
    <source>
        <dbReference type="Proteomes" id="UP000559010"/>
    </source>
</evidence>
<keyword evidence="3" id="KW-1185">Reference proteome</keyword>
<sequence>MKIFFNILTQILGVLVTFSLSIIIGGLILYFAAEIFDLGRNNAYVFSTLPLFIAIGVGVQYIIEKLRDFTQCRFFALLYFLANFIFVYYIMEHRNFSSLPNNDKFLFLIIPSVIIGVFSYLYYPVREFLIKRKEITSDPEIL</sequence>
<protein>
    <submittedName>
        <fullName evidence="2">Uncharacterized protein</fullName>
    </submittedName>
</protein>
<keyword evidence="1" id="KW-1133">Transmembrane helix</keyword>
<accession>A0A848J5J5</accession>
<feature type="transmembrane region" description="Helical" evidence="1">
    <location>
        <begin position="105"/>
        <end position="123"/>
    </location>
</feature>
<dbReference type="RefSeq" id="WP_169685108.1">
    <property type="nucleotide sequence ID" value="NZ_JABBNU010000015.1"/>
</dbReference>
<organism evidence="2 3">
    <name type="scientific">Marinigracilibium pacificum</name>
    <dbReference type="NCBI Taxonomy" id="2729599"/>
    <lineage>
        <taxon>Bacteria</taxon>
        <taxon>Pseudomonadati</taxon>
        <taxon>Bacteroidota</taxon>
        <taxon>Cytophagia</taxon>
        <taxon>Cytophagales</taxon>
        <taxon>Flammeovirgaceae</taxon>
        <taxon>Marinigracilibium</taxon>
    </lineage>
</organism>
<name>A0A848J5J5_9BACT</name>
<keyword evidence="1" id="KW-0472">Membrane</keyword>
<keyword evidence="1" id="KW-0812">Transmembrane</keyword>
<evidence type="ECO:0000313" key="2">
    <source>
        <dbReference type="EMBL" id="NMM50745.1"/>
    </source>
</evidence>
<dbReference type="EMBL" id="JABBNU010000015">
    <property type="protein sequence ID" value="NMM50745.1"/>
    <property type="molecule type" value="Genomic_DNA"/>
</dbReference>
<feature type="transmembrane region" description="Helical" evidence="1">
    <location>
        <begin position="74"/>
        <end position="91"/>
    </location>
</feature>
<dbReference type="Proteomes" id="UP000559010">
    <property type="component" value="Unassembled WGS sequence"/>
</dbReference>
<proteinExistence type="predicted"/>
<dbReference type="AlphaFoldDB" id="A0A848J5J5"/>
<gene>
    <name evidence="2" type="ORF">HH304_20215</name>
</gene>